<feature type="region of interest" description="Disordered" evidence="7">
    <location>
        <begin position="759"/>
        <end position="788"/>
    </location>
</feature>
<dbReference type="GO" id="GO:0050660">
    <property type="term" value="F:flavin adenine dinucleotide binding"/>
    <property type="evidence" value="ECO:0007669"/>
    <property type="project" value="TreeGrafter"/>
</dbReference>
<feature type="compositionally biased region" description="Basic and acidic residues" evidence="7">
    <location>
        <begin position="1094"/>
        <end position="1107"/>
    </location>
</feature>
<dbReference type="SUPFAM" id="SSF47095">
    <property type="entry name" value="HMG-box"/>
    <property type="match status" value="2"/>
</dbReference>
<dbReference type="InterPro" id="IPR009071">
    <property type="entry name" value="HMG_box_dom"/>
</dbReference>
<reference evidence="9" key="1">
    <citation type="submission" date="2022-07" db="EMBL/GenBank/DDBJ databases">
        <title>Phylogenomic reconstructions and comparative analyses of Kickxellomycotina fungi.</title>
        <authorList>
            <person name="Reynolds N.K."/>
            <person name="Stajich J.E."/>
            <person name="Barry K."/>
            <person name="Grigoriev I.V."/>
            <person name="Crous P."/>
            <person name="Smith M.E."/>
        </authorList>
    </citation>
    <scope>NUCLEOTIDE SEQUENCE</scope>
    <source>
        <strain evidence="9">NBRC 100468</strain>
    </source>
</reference>
<evidence type="ECO:0000313" key="9">
    <source>
        <dbReference type="EMBL" id="KAJ1917725.1"/>
    </source>
</evidence>
<protein>
    <recommendedName>
        <fullName evidence="8">HMG box domain-containing protein</fullName>
    </recommendedName>
</protein>
<dbReference type="PRINTS" id="PR00469">
    <property type="entry name" value="PNDRDTASEII"/>
</dbReference>
<feature type="region of interest" description="Disordered" evidence="7">
    <location>
        <begin position="705"/>
        <end position="733"/>
    </location>
</feature>
<feature type="compositionally biased region" description="Polar residues" evidence="7">
    <location>
        <begin position="37"/>
        <end position="55"/>
    </location>
</feature>
<keyword evidence="5" id="KW-0539">Nucleus</keyword>
<dbReference type="SMART" id="SM00398">
    <property type="entry name" value="HMG"/>
    <property type="match status" value="2"/>
</dbReference>
<accession>A0A9W8DND6</accession>
<comment type="caution">
    <text evidence="9">The sequence shown here is derived from an EMBL/GenBank/DDBJ whole genome shotgun (WGS) entry which is preliminary data.</text>
</comment>
<dbReference type="PANTHER" id="PTHR43735:SF3">
    <property type="entry name" value="FERROPTOSIS SUPPRESSOR PROTEIN 1"/>
    <property type="match status" value="1"/>
</dbReference>
<feature type="region of interest" description="Disordered" evidence="7">
    <location>
        <begin position="1065"/>
        <end position="1107"/>
    </location>
</feature>
<evidence type="ECO:0000259" key="8">
    <source>
        <dbReference type="PROSITE" id="PS50118"/>
    </source>
</evidence>
<sequence length="1290" mass="143384">MSLLSNMSNLTKGSNSGGSSSVAATAAAATAAIKSRNGGTYSHNRQSSNKDSIGTSGAKFANIDQSNPSFTLSDLASLSPFSNNRNSIFRVVIIGGSFGGIHAAKELERQCTSRQLQITVIEKRDKYYYNPAALRAVAYPQIIPWLWLPYDHIFNKPKNRVIQGSVGAVLPEQVVLTDGRVFPYDVLCVATGSEYPKPSKMDTPSSLVGMSEQFDFARKVKEADSILVIGGGATGVEMAGEIAAAYPKKEVTIVHKCAHLLNGEGNAKFWNRLYKELESMGVNIILNERVIIPEDDPLTYEIHPRWMKTTSGREIFSDLQFLCSGIQTRSEFMFSLVPNQVERIINPQTGEIKVRPTLQIAHPDFPNIFSAGDCTNIPGQKLAGKADSMGKHVGACIAKMFKAWKKGRENWKHISLPTWEDPTYRISISLGSQGGITHTPWILLGSWATRFIKSKDLFLLKRYREFGLYYDPQWRKMVEEDHDPFGAPAWCPPVSDQDYLEHLSQAIKNGKDQDTNVQENIVAKMPQQISTPESEAYKSKASMISKSVSQNFDHQNPTQQLQQLQQLSQQMQQMKIEQKKRELELQQQEFEQQRLEQQRLQEQMQQHQQQQQQQQFQPVQLRQVYIAPDGTLIDPSTMTRIVPQQQQQQVSQPMSPHMVSQPMFQPQMSQPMVSQFAQQLPQQYQPQYYQDQQYCLNIRRRSSTRIPSHNSYPQSTTSSSYAAPVSTKAVNGGEEDLLSVEEELDEKTDSHCVMTAQEADDVHKQGENQLQQQEAEEYEREEKSLKEKAKLPPSFLSSGYNRLSEASFLDHVDLTNDPETEVPATVSSGSVAATSSAITTADTSAPMVTSPVMTVSTGTAGYMNAASSPMVPPTSQISPIAPDSTPITPMSTLQKIPTSTTGGWIDDDGATNGSSSTLSFPGISASFTTATNSAVHNNGVAGVIATSGPYMVQGPSTATIKSPILTSFTNNTSTQFPLSHTKKSSASSIIYSKNGIQQNPNYQLPKGYTAHLEPASVDINANLYLSNQLAPTTFVQTNPQSVFGIARQLGALQLSTRAAAAATTTTKKKTVKKTKNVASEKKKAAPGRPKPTKKKDPTKKEQREAFIKEPKKSITSAYIAFFKDQFKNAPEVAGSEGITAYSGAAAQKWRQLSEHDKEPYVKKFNQAKKEYENILRDWWKTVDMELVKLENARRKRYNANAKAEGKSKLKLLTNPFAPKRPPTAFSIFIKEKYSDASHDAPRSTSPEILKTLAGKWKTLNDAEKNVRSYTDIHFIYTPMYYNPEVYKYLK</sequence>
<dbReference type="EMBL" id="JANBPU010000063">
    <property type="protein sequence ID" value="KAJ1917725.1"/>
    <property type="molecule type" value="Genomic_DNA"/>
</dbReference>
<proteinExistence type="inferred from homology"/>
<keyword evidence="2" id="KW-0285">Flavoprotein</keyword>
<gene>
    <name evidence="9" type="ORF">H4219_003037</name>
</gene>
<dbReference type="PRINTS" id="PR00368">
    <property type="entry name" value="FADPNR"/>
</dbReference>
<evidence type="ECO:0000256" key="7">
    <source>
        <dbReference type="SAM" id="MobiDB-lite"/>
    </source>
</evidence>
<organism evidence="9 10">
    <name type="scientific">Mycoemilia scoparia</name>
    <dbReference type="NCBI Taxonomy" id="417184"/>
    <lineage>
        <taxon>Eukaryota</taxon>
        <taxon>Fungi</taxon>
        <taxon>Fungi incertae sedis</taxon>
        <taxon>Zoopagomycota</taxon>
        <taxon>Kickxellomycotina</taxon>
        <taxon>Kickxellomycetes</taxon>
        <taxon>Kickxellales</taxon>
        <taxon>Kickxellaceae</taxon>
        <taxon>Mycoemilia</taxon>
    </lineage>
</organism>
<feature type="domain" description="HMG box" evidence="8">
    <location>
        <begin position="1111"/>
        <end position="1179"/>
    </location>
</feature>
<evidence type="ECO:0000256" key="6">
    <source>
        <dbReference type="SAM" id="Coils"/>
    </source>
</evidence>
<dbReference type="Proteomes" id="UP001150538">
    <property type="component" value="Unassembled WGS sequence"/>
</dbReference>
<keyword evidence="3" id="KW-0274">FAD</keyword>
<feature type="DNA-binding region" description="HMG box" evidence="5">
    <location>
        <begin position="1218"/>
        <end position="1264"/>
    </location>
</feature>
<feature type="domain" description="HMG box" evidence="8">
    <location>
        <begin position="1218"/>
        <end position="1264"/>
    </location>
</feature>
<feature type="region of interest" description="Disordered" evidence="7">
    <location>
        <begin position="37"/>
        <end position="58"/>
    </location>
</feature>
<name>A0A9W8DND6_9FUNG</name>
<keyword evidence="10" id="KW-1185">Reference proteome</keyword>
<dbReference type="InterPro" id="IPR023753">
    <property type="entry name" value="FAD/NAD-binding_dom"/>
</dbReference>
<dbReference type="GO" id="GO:0004174">
    <property type="term" value="F:electron-transferring-flavoprotein dehydrogenase activity"/>
    <property type="evidence" value="ECO:0007669"/>
    <property type="project" value="TreeGrafter"/>
</dbReference>
<feature type="compositionally biased region" description="Basic residues" evidence="7">
    <location>
        <begin position="1066"/>
        <end position="1075"/>
    </location>
</feature>
<feature type="DNA-binding region" description="HMG box" evidence="5">
    <location>
        <begin position="1111"/>
        <end position="1179"/>
    </location>
</feature>
<evidence type="ECO:0000256" key="2">
    <source>
        <dbReference type="ARBA" id="ARBA00022630"/>
    </source>
</evidence>
<dbReference type="OrthoDB" id="202203at2759"/>
<dbReference type="Pfam" id="PF00505">
    <property type="entry name" value="HMG_box"/>
    <property type="match status" value="2"/>
</dbReference>
<feature type="compositionally biased region" description="Polar residues" evidence="7">
    <location>
        <begin position="705"/>
        <end position="721"/>
    </location>
</feature>
<evidence type="ECO:0000256" key="5">
    <source>
        <dbReference type="PROSITE-ProRule" id="PRU00267"/>
    </source>
</evidence>
<dbReference type="GO" id="GO:0005634">
    <property type="term" value="C:nucleus"/>
    <property type="evidence" value="ECO:0007669"/>
    <property type="project" value="UniProtKB-UniRule"/>
</dbReference>
<keyword evidence="6" id="KW-0175">Coiled coil</keyword>
<comment type="similarity">
    <text evidence="1">Belongs to the FAD-dependent oxidoreductase family.</text>
</comment>
<dbReference type="Gene3D" id="1.10.30.10">
    <property type="entry name" value="High mobility group box domain"/>
    <property type="match status" value="2"/>
</dbReference>
<evidence type="ECO:0000256" key="1">
    <source>
        <dbReference type="ARBA" id="ARBA00006442"/>
    </source>
</evidence>
<dbReference type="PROSITE" id="PS50118">
    <property type="entry name" value="HMG_BOX_2"/>
    <property type="match status" value="2"/>
</dbReference>
<dbReference type="Gene3D" id="3.50.50.100">
    <property type="match status" value="1"/>
</dbReference>
<evidence type="ECO:0000256" key="4">
    <source>
        <dbReference type="ARBA" id="ARBA00023002"/>
    </source>
</evidence>
<dbReference type="GO" id="GO:0005737">
    <property type="term" value="C:cytoplasm"/>
    <property type="evidence" value="ECO:0007669"/>
    <property type="project" value="TreeGrafter"/>
</dbReference>
<keyword evidence="4" id="KW-0560">Oxidoreductase</keyword>
<feature type="coiled-coil region" evidence="6">
    <location>
        <begin position="561"/>
        <end position="617"/>
    </location>
</feature>
<evidence type="ECO:0000313" key="10">
    <source>
        <dbReference type="Proteomes" id="UP001150538"/>
    </source>
</evidence>
<keyword evidence="5" id="KW-0238">DNA-binding</keyword>
<dbReference type="InterPro" id="IPR036188">
    <property type="entry name" value="FAD/NAD-bd_sf"/>
</dbReference>
<dbReference type="SUPFAM" id="SSF51905">
    <property type="entry name" value="FAD/NAD(P)-binding domain"/>
    <property type="match status" value="1"/>
</dbReference>
<dbReference type="CDD" id="cd00084">
    <property type="entry name" value="HMG-box_SF"/>
    <property type="match status" value="2"/>
</dbReference>
<evidence type="ECO:0000256" key="3">
    <source>
        <dbReference type="ARBA" id="ARBA00022827"/>
    </source>
</evidence>
<dbReference type="Pfam" id="PF07992">
    <property type="entry name" value="Pyr_redox_2"/>
    <property type="match status" value="1"/>
</dbReference>
<dbReference type="GO" id="GO:0003677">
    <property type="term" value="F:DNA binding"/>
    <property type="evidence" value="ECO:0007669"/>
    <property type="project" value="UniProtKB-UniRule"/>
</dbReference>
<dbReference type="InterPro" id="IPR036910">
    <property type="entry name" value="HMG_box_dom_sf"/>
</dbReference>
<dbReference type="PANTHER" id="PTHR43735">
    <property type="entry name" value="APOPTOSIS-INDUCING FACTOR 1"/>
    <property type="match status" value="1"/>
</dbReference>